<dbReference type="PROSITE" id="PS50109">
    <property type="entry name" value="HIS_KIN"/>
    <property type="match status" value="1"/>
</dbReference>
<dbReference type="SUPFAM" id="SSF55874">
    <property type="entry name" value="ATPase domain of HSP90 chaperone/DNA topoisomerase II/histidine kinase"/>
    <property type="match status" value="1"/>
</dbReference>
<dbReference type="Pfam" id="PF00069">
    <property type="entry name" value="Pkinase"/>
    <property type="match status" value="1"/>
</dbReference>
<dbReference type="InterPro" id="IPR027417">
    <property type="entry name" value="P-loop_NTPase"/>
</dbReference>
<dbReference type="Proteomes" id="UP001596037">
    <property type="component" value="Unassembled WGS sequence"/>
</dbReference>
<dbReference type="PANTHER" id="PTHR43642">
    <property type="entry name" value="HYBRID SIGNAL TRANSDUCTION HISTIDINE KINASE G"/>
    <property type="match status" value="1"/>
</dbReference>
<dbReference type="InterPro" id="IPR004358">
    <property type="entry name" value="Sig_transdc_His_kin-like_C"/>
</dbReference>
<feature type="domain" description="Protein kinase" evidence="3">
    <location>
        <begin position="1"/>
        <end position="257"/>
    </location>
</feature>
<protein>
    <recommendedName>
        <fullName evidence="2">histidine kinase</fullName>
        <ecNumber evidence="2">2.7.13.3</ecNumber>
    </recommendedName>
</protein>
<organism evidence="5 6">
    <name type="scientific">Caenimonas terrae</name>
    <dbReference type="NCBI Taxonomy" id="696074"/>
    <lineage>
        <taxon>Bacteria</taxon>
        <taxon>Pseudomonadati</taxon>
        <taxon>Pseudomonadota</taxon>
        <taxon>Betaproteobacteria</taxon>
        <taxon>Burkholderiales</taxon>
        <taxon>Comamonadaceae</taxon>
        <taxon>Caenimonas</taxon>
    </lineage>
</organism>
<dbReference type="Gene3D" id="1.10.287.130">
    <property type="match status" value="1"/>
</dbReference>
<dbReference type="PROSITE" id="PS50011">
    <property type="entry name" value="PROTEIN_KINASE_DOM"/>
    <property type="match status" value="1"/>
</dbReference>
<reference evidence="6" key="1">
    <citation type="journal article" date="2019" name="Int. J. Syst. Evol. Microbiol.">
        <title>The Global Catalogue of Microorganisms (GCM) 10K type strain sequencing project: providing services to taxonomists for standard genome sequencing and annotation.</title>
        <authorList>
            <consortium name="The Broad Institute Genomics Platform"/>
            <consortium name="The Broad Institute Genome Sequencing Center for Infectious Disease"/>
            <person name="Wu L."/>
            <person name="Ma J."/>
        </authorList>
    </citation>
    <scope>NUCLEOTIDE SEQUENCE [LARGE SCALE GENOMIC DNA]</scope>
    <source>
        <strain evidence="6">CCUG 57401</strain>
    </source>
</reference>
<dbReference type="InterPro" id="IPR036890">
    <property type="entry name" value="HATPase_C_sf"/>
</dbReference>
<dbReference type="CDD" id="cd14014">
    <property type="entry name" value="STKc_PknB_like"/>
    <property type="match status" value="1"/>
</dbReference>
<evidence type="ECO:0000259" key="4">
    <source>
        <dbReference type="PROSITE" id="PS50109"/>
    </source>
</evidence>
<comment type="caution">
    <text evidence="5">The sequence shown here is derived from an EMBL/GenBank/DDBJ whole genome shotgun (WGS) entry which is preliminary data.</text>
</comment>
<dbReference type="SUPFAM" id="SSF56112">
    <property type="entry name" value="Protein kinase-like (PK-like)"/>
    <property type="match status" value="1"/>
</dbReference>
<dbReference type="PRINTS" id="PR00344">
    <property type="entry name" value="BCTRLSENSOR"/>
</dbReference>
<dbReference type="Pfam" id="PF13191">
    <property type="entry name" value="AAA_16"/>
    <property type="match status" value="1"/>
</dbReference>
<dbReference type="InterPro" id="IPR005467">
    <property type="entry name" value="His_kinase_dom"/>
</dbReference>
<dbReference type="SUPFAM" id="SSF52540">
    <property type="entry name" value="P-loop containing nucleoside triphosphate hydrolases"/>
    <property type="match status" value="1"/>
</dbReference>
<dbReference type="RefSeq" id="WP_376852582.1">
    <property type="nucleotide sequence ID" value="NZ_JBHSMF010000015.1"/>
</dbReference>
<dbReference type="Gene3D" id="3.30.565.10">
    <property type="entry name" value="Histidine kinase-like ATPase, C-terminal domain"/>
    <property type="match status" value="1"/>
</dbReference>
<dbReference type="InterPro" id="IPR003594">
    <property type="entry name" value="HATPase_dom"/>
</dbReference>
<dbReference type="SMART" id="SM00220">
    <property type="entry name" value="S_TKc"/>
    <property type="match status" value="1"/>
</dbReference>
<dbReference type="EMBL" id="JBHSMF010000015">
    <property type="protein sequence ID" value="MFC5500330.1"/>
    <property type="molecule type" value="Genomic_DNA"/>
</dbReference>
<gene>
    <name evidence="5" type="ORF">ACFPOE_22495</name>
</gene>
<accession>A0ABW0NI63</accession>
<dbReference type="InterPro" id="IPR000719">
    <property type="entry name" value="Prot_kinase_dom"/>
</dbReference>
<evidence type="ECO:0000313" key="6">
    <source>
        <dbReference type="Proteomes" id="UP001596037"/>
    </source>
</evidence>
<evidence type="ECO:0000259" key="3">
    <source>
        <dbReference type="PROSITE" id="PS50011"/>
    </source>
</evidence>
<sequence length="1736" mass="186136">MTLAIPVLLSECATGRVFSLASSGTGPAIIYKEPLGNDGPERLRHERQILQQLAGIEGVPRQASGPHPNNVLALEDHDAVPLAAFLQTEAFDLAGLLQLAQQLAVLLAAVHGAGVVHGQISPATIALEGPDRRPTLVDFGLAMSADQHPGFAPLREIAGALAYLAPEQTGRTGRAVDQRADLYALGATLYELATGRPPFEAKDPLELIHSQLVTQPVAPIERDPQVPQGLSDLILRLLAKEPDQRYQSANGLVHDLARLRGRLEAGDRSAFRLGDCDFAARLPPPSRLIGRQAEIQALKRAFEDSLLGGSRGVLVHGAPGVGKSTLTNELRPMVAARRGWFLYGKFDAQRQDLASDGIFQALRALGRMLLAEPEDELLAIRNRIIDALGAVGCSLVSSVPELAVLFGAPAPEEGIDPMTARDRLVEVTLDLLRVVASPERPMVIVADDVQWAAPLPIGVINAVLTDSSLRGILLVCTYRPGEVDALHPLSAMLARWSLLDVPPLTLALSNLPPSDLADLLAEMLRLPRPEALRLGLAISAQTDGNPFATVQLLDGLRRDGTLELGPEGWSWDARAIRGHIGQGSVDSLLADRIAALPADALDLVQVMACLGGEVELDLLETACALPRAALERGLRPAMEQGLLVVQREGQRLVRFRHDRLQQACLDRLEPLQRQQLHLALARRLAAGPAHGGVAAHQYLQALALVTDPQERIQAAHLLRRNAHPMQAFNPATAERFLAGALKLLASAGAQDSLLPLHIERQVALYNQGRLDEAESLYPTIEALCADPLLLVAAACVQISSLTNHGKPDQAVALGQAMLARLGLPLLAPADVAVQLQRGPALFGRWLDADAEASDLRHAEATDPRALAAGRVINRMMPPSFFCDPMVLIGLVLASERLWVVHGPAAELVGALSHTPFVCVAAFQDHRTAHMIGRRILRVSEARGYEPEASQSRFLFALGSAPWCEPLELCVAEAQRAHDGLVKGGDLQNACYTHYASLYALMDCAPTVEQFGAAAEEALALCARTGNAHAELCYLSCRQFSRMLHGETVALGSFDDPGFDEAAHLASVAGNPVAAVNFHVPRALAAAIGGDAAALTRHAAAAVSLKDAIGGTYLTTSMHMLQALALAQRLHGLQPPEQAAGLAELDACRGWLANRAAEMPGNFQHLVCWVDAERAWALGDFEAGAAAFDAAQAQADPQVRPWHKALIAERCALFLTAHGMPYSAERFLAQARQRYAEWGAVAKVRQLERTHPSLRAAGKPPRRAAAAAHQRAADYSIDTLALLRALQALSSETNPERLKARVAELLVSMTGATSVQLAQWSAQDKQWSLSAGSDGQDPALPIELAATRGLLPLSAFRYAERTLEPLLVEDATRDERFGRDPYFAALERCSLLLVPILNQGALRAMLLLENRLSRGAFSADGLDAVLLIAGQLAVSLENALLYQELEQRVQQRTSELRDTQAELLETARRAGMAEIASNVLHNVGNILNSVNVSADLIRSKVRNSRAQGLSNAAMLIQQPGIDLASYFTSDERGKLLPGYLSALAKTLDAERADVISELGHLARSVDHIKEVVATQQSYAGTSSLYQPARICDLVEDALRINGEALASQVTVVREFEPVPEALLDRTRIMQILVNLISNARHAMHAAGPAARLTLQVQAPDGILRIRVKDEGEGILPENLARIFGHGFTTRKGGHGFGLHSCALAARQMGGTLTVESSGAGLGATFTLELPLGGIETA</sequence>
<dbReference type="InterPro" id="IPR003018">
    <property type="entry name" value="GAF"/>
</dbReference>
<dbReference type="SUPFAM" id="SSF55781">
    <property type="entry name" value="GAF domain-like"/>
    <property type="match status" value="1"/>
</dbReference>
<dbReference type="InterPro" id="IPR053159">
    <property type="entry name" value="Hybrid_Histidine_Kinase"/>
</dbReference>
<dbReference type="Pfam" id="PF02518">
    <property type="entry name" value="HATPase_c"/>
    <property type="match status" value="1"/>
</dbReference>
<keyword evidence="6" id="KW-1185">Reference proteome</keyword>
<dbReference type="Gene3D" id="3.30.450.40">
    <property type="match status" value="1"/>
</dbReference>
<feature type="domain" description="Histidine kinase" evidence="4">
    <location>
        <begin position="1623"/>
        <end position="1732"/>
    </location>
</feature>
<dbReference type="PANTHER" id="PTHR43642:SF1">
    <property type="entry name" value="HYBRID SIGNAL TRANSDUCTION HISTIDINE KINASE G"/>
    <property type="match status" value="1"/>
</dbReference>
<evidence type="ECO:0000256" key="2">
    <source>
        <dbReference type="ARBA" id="ARBA00012438"/>
    </source>
</evidence>
<dbReference type="InterPro" id="IPR011009">
    <property type="entry name" value="Kinase-like_dom_sf"/>
</dbReference>
<evidence type="ECO:0000313" key="5">
    <source>
        <dbReference type="EMBL" id="MFC5500330.1"/>
    </source>
</evidence>
<comment type="catalytic activity">
    <reaction evidence="1">
        <text>ATP + protein L-histidine = ADP + protein N-phospho-L-histidine.</text>
        <dbReference type="EC" id="2.7.13.3"/>
    </reaction>
</comment>
<dbReference type="SMART" id="SM00065">
    <property type="entry name" value="GAF"/>
    <property type="match status" value="1"/>
</dbReference>
<dbReference type="SMART" id="SM00387">
    <property type="entry name" value="HATPase_c"/>
    <property type="match status" value="1"/>
</dbReference>
<name>A0ABW0NI63_9BURK</name>
<dbReference type="Gene3D" id="3.40.50.300">
    <property type="entry name" value="P-loop containing nucleotide triphosphate hydrolases"/>
    <property type="match status" value="1"/>
</dbReference>
<dbReference type="InterPro" id="IPR041664">
    <property type="entry name" value="AAA_16"/>
</dbReference>
<proteinExistence type="predicted"/>
<evidence type="ECO:0000256" key="1">
    <source>
        <dbReference type="ARBA" id="ARBA00000085"/>
    </source>
</evidence>
<dbReference type="Pfam" id="PF01590">
    <property type="entry name" value="GAF"/>
    <property type="match status" value="1"/>
</dbReference>
<dbReference type="EC" id="2.7.13.3" evidence="2"/>
<dbReference type="InterPro" id="IPR029016">
    <property type="entry name" value="GAF-like_dom_sf"/>
</dbReference>
<dbReference type="Gene3D" id="1.10.510.10">
    <property type="entry name" value="Transferase(Phosphotransferase) domain 1"/>
    <property type="match status" value="1"/>
</dbReference>